<accession>A0ABP9B7K8</accession>
<name>A0ABP9B7K8_9GAMM</name>
<sequence>MNAKTAPGIRTELDKSAARLLHFGVPFGDFRLCADAESWETWSEILGARAAHYRSLGERAIAERNPATAIESLRCAAACFHYAQFKLPPSPSKTELRTAVQAVFAAGASLLEPPARLIEIDFDGARFPGYLRVPAHPRGCVLLINGLDSAKEVELAQFSEGFLQRGLAVFFFDGPGHGVRPGNVSMRRFSAMVSTTLDALHIHPDLEGLSFGVFGVSFGGFLACHACASEPRLQACVSLGGFHDARVLAKLPPAAHPAVRNAYGLPADAPFETLDSLVTLEGLKGCMDRPLLIVHGSRDHLVDDVQIEALCEWSRTAPTLHIYDGAEHVCTDRFKECLPKLWDWMRDALNAPELSAGTKPRMIDLSVVLDDLPSERVPVRIRRVLHREGADEMSALFGVPVADLPDGLGWAGEEFTLITHAGTHMDAPWHYGPTSEGAPAPRIDEVPLEWCIGQAVVLDVRHHARGYELQADDLRDALARIPHTLAPGEIVLLRTGADAAWGRPEYPDLGCGLGREALLWLVDQGVRVVGTDAWGLDRPFDAMREAYLRSGDASVIWPTHYAGRERAYCQLEKLANLHLLPPTGATVTCYPIKLGRAGAAWVRAVAHLPSSMRATP</sequence>
<evidence type="ECO:0000313" key="3">
    <source>
        <dbReference type="Proteomes" id="UP001499959"/>
    </source>
</evidence>
<dbReference type="InterPro" id="IPR050261">
    <property type="entry name" value="FrsA_esterase"/>
</dbReference>
<proteinExistence type="predicted"/>
<comment type="caution">
    <text evidence="2">The sequence shown here is derived from an EMBL/GenBank/DDBJ whole genome shotgun (WGS) entry which is preliminary data.</text>
</comment>
<dbReference type="Gene3D" id="1.20.1440.110">
    <property type="entry name" value="acylaminoacyl peptidase"/>
    <property type="match status" value="1"/>
</dbReference>
<dbReference type="Pfam" id="PF04199">
    <property type="entry name" value="Cyclase"/>
    <property type="match status" value="1"/>
</dbReference>
<dbReference type="InterPro" id="IPR037175">
    <property type="entry name" value="KFase_sf"/>
</dbReference>
<evidence type="ECO:0000313" key="2">
    <source>
        <dbReference type="EMBL" id="GAA4790786.1"/>
    </source>
</evidence>
<dbReference type="SUPFAM" id="SSF53474">
    <property type="entry name" value="alpha/beta-Hydrolases"/>
    <property type="match status" value="1"/>
</dbReference>
<dbReference type="EMBL" id="BAABJE010000005">
    <property type="protein sequence ID" value="GAA4790786.1"/>
    <property type="molecule type" value="Genomic_DNA"/>
</dbReference>
<organism evidence="2 3">
    <name type="scientific">Lysobacter hankyongensis</name>
    <dbReference type="NCBI Taxonomy" id="1176535"/>
    <lineage>
        <taxon>Bacteria</taxon>
        <taxon>Pseudomonadati</taxon>
        <taxon>Pseudomonadota</taxon>
        <taxon>Gammaproteobacteria</taxon>
        <taxon>Lysobacterales</taxon>
        <taxon>Lysobacteraceae</taxon>
        <taxon>Lysobacter</taxon>
    </lineage>
</organism>
<dbReference type="PANTHER" id="PTHR22946">
    <property type="entry name" value="DIENELACTONE HYDROLASE DOMAIN-CONTAINING PROTEIN-RELATED"/>
    <property type="match status" value="1"/>
</dbReference>
<dbReference type="RefSeq" id="WP_345302701.1">
    <property type="nucleotide sequence ID" value="NZ_BAABJE010000005.1"/>
</dbReference>
<protein>
    <recommendedName>
        <fullName evidence="1">Serine aminopeptidase S33 domain-containing protein</fullName>
    </recommendedName>
</protein>
<dbReference type="Proteomes" id="UP001499959">
    <property type="component" value="Unassembled WGS sequence"/>
</dbReference>
<gene>
    <name evidence="2" type="ORF">GCM10023307_15140</name>
</gene>
<dbReference type="SUPFAM" id="SSF102198">
    <property type="entry name" value="Putative cyclase"/>
    <property type="match status" value="1"/>
</dbReference>
<keyword evidence="3" id="KW-1185">Reference proteome</keyword>
<dbReference type="Gene3D" id="3.50.30.50">
    <property type="entry name" value="Putative cyclase"/>
    <property type="match status" value="1"/>
</dbReference>
<dbReference type="InterPro" id="IPR022742">
    <property type="entry name" value="Hydrolase_4"/>
</dbReference>
<dbReference type="Pfam" id="PF12146">
    <property type="entry name" value="Hydrolase_4"/>
    <property type="match status" value="1"/>
</dbReference>
<dbReference type="Gene3D" id="3.40.50.1820">
    <property type="entry name" value="alpha/beta hydrolase"/>
    <property type="match status" value="1"/>
</dbReference>
<reference evidence="3" key="1">
    <citation type="journal article" date="2019" name="Int. J. Syst. Evol. Microbiol.">
        <title>The Global Catalogue of Microorganisms (GCM) 10K type strain sequencing project: providing services to taxonomists for standard genome sequencing and annotation.</title>
        <authorList>
            <consortium name="The Broad Institute Genomics Platform"/>
            <consortium name="The Broad Institute Genome Sequencing Center for Infectious Disease"/>
            <person name="Wu L."/>
            <person name="Ma J."/>
        </authorList>
    </citation>
    <scope>NUCLEOTIDE SEQUENCE [LARGE SCALE GENOMIC DNA]</scope>
    <source>
        <strain evidence="3">JCM 18204</strain>
    </source>
</reference>
<dbReference type="InterPro" id="IPR007325">
    <property type="entry name" value="KFase/CYL"/>
</dbReference>
<evidence type="ECO:0000259" key="1">
    <source>
        <dbReference type="Pfam" id="PF12146"/>
    </source>
</evidence>
<dbReference type="PANTHER" id="PTHR22946:SF12">
    <property type="entry name" value="CONIDIAL PIGMENT BIOSYNTHESIS PROTEIN AYG1 (AFU_ORTHOLOGUE AFUA_2G17550)"/>
    <property type="match status" value="1"/>
</dbReference>
<feature type="domain" description="Serine aminopeptidase S33" evidence="1">
    <location>
        <begin position="136"/>
        <end position="246"/>
    </location>
</feature>
<dbReference type="InterPro" id="IPR029058">
    <property type="entry name" value="AB_hydrolase_fold"/>
</dbReference>